<feature type="compositionally biased region" description="Polar residues" evidence="11">
    <location>
        <begin position="509"/>
        <end position="519"/>
    </location>
</feature>
<evidence type="ECO:0000256" key="11">
    <source>
        <dbReference type="SAM" id="MobiDB-lite"/>
    </source>
</evidence>
<proteinExistence type="predicted"/>
<gene>
    <name evidence="14" type="primary">TBC1D4</name>
    <name evidence="14" type="ORF">AV530_016943</name>
</gene>
<dbReference type="OrthoDB" id="295078at2759"/>
<organism evidence="14 15">
    <name type="scientific">Patagioenas fasciata monilis</name>
    <dbReference type="NCBI Taxonomy" id="372326"/>
    <lineage>
        <taxon>Eukaryota</taxon>
        <taxon>Metazoa</taxon>
        <taxon>Chordata</taxon>
        <taxon>Craniata</taxon>
        <taxon>Vertebrata</taxon>
        <taxon>Euteleostomi</taxon>
        <taxon>Archelosauria</taxon>
        <taxon>Archosauria</taxon>
        <taxon>Dinosauria</taxon>
        <taxon>Saurischia</taxon>
        <taxon>Theropoda</taxon>
        <taxon>Coelurosauria</taxon>
        <taxon>Aves</taxon>
        <taxon>Neognathae</taxon>
        <taxon>Neoaves</taxon>
        <taxon>Columbimorphae</taxon>
        <taxon>Columbiformes</taxon>
        <taxon>Columbidae</taxon>
        <taxon>Patagioenas</taxon>
    </lineage>
</organism>
<dbReference type="AlphaFoldDB" id="A0A1V4J486"/>
<dbReference type="FunFam" id="1.10.472.80:FF:000003">
    <property type="entry name" value="Putative TBC1 domain family member 1"/>
    <property type="match status" value="1"/>
</dbReference>
<reference evidence="14 15" key="1">
    <citation type="submission" date="2016-02" db="EMBL/GenBank/DDBJ databases">
        <title>Band-tailed pigeon sequencing and assembly.</title>
        <authorList>
            <person name="Soares A.E."/>
            <person name="Novak B.J."/>
            <person name="Rice E.S."/>
            <person name="O'Connell B."/>
            <person name="Chang D."/>
            <person name="Weber S."/>
            <person name="Shapiro B."/>
        </authorList>
    </citation>
    <scope>NUCLEOTIDE SEQUENCE [LARGE SCALE GENOMIC DNA]</scope>
    <source>
        <strain evidence="14">BTP2013</strain>
        <tissue evidence="14">Blood</tissue>
    </source>
</reference>
<dbReference type="Gene3D" id="1.10.10.2750">
    <property type="match status" value="1"/>
</dbReference>
<protein>
    <recommendedName>
        <fullName evidence="8">TBC1 domain family member 4</fullName>
    </recommendedName>
    <alternativeName>
        <fullName evidence="9">Akt substrate of 160 kDa</fullName>
    </alternativeName>
</protein>
<accession>A0A1V4J486</accession>
<dbReference type="FunFam" id="1.10.8.270:FF:000001">
    <property type="entry name" value="TBC1 domain family member 1"/>
    <property type="match status" value="1"/>
</dbReference>
<dbReference type="Gene3D" id="1.10.8.270">
    <property type="entry name" value="putative rabgap domain of human tbc1 domain family member 14 like domains"/>
    <property type="match status" value="1"/>
</dbReference>
<dbReference type="PROSITE" id="PS01179">
    <property type="entry name" value="PID"/>
    <property type="match status" value="1"/>
</dbReference>
<dbReference type="EMBL" id="LSYS01009367">
    <property type="protein sequence ID" value="OPJ67011.1"/>
    <property type="molecule type" value="Genomic_DNA"/>
</dbReference>
<dbReference type="InterPro" id="IPR021785">
    <property type="entry name" value="DUF3350"/>
</dbReference>
<dbReference type="InterPro" id="IPR011993">
    <property type="entry name" value="PH-like_dom_sf"/>
</dbReference>
<dbReference type="Gene3D" id="1.10.472.80">
    <property type="entry name" value="Ypt/Rab-GAP domain of gyp1p, domain 3"/>
    <property type="match status" value="1"/>
</dbReference>
<evidence type="ECO:0000256" key="1">
    <source>
        <dbReference type="ARBA" id="ARBA00004496"/>
    </source>
</evidence>
<evidence type="ECO:0000259" key="13">
    <source>
        <dbReference type="PROSITE" id="PS50086"/>
    </source>
</evidence>
<dbReference type="Pfam" id="PF11830">
    <property type="entry name" value="DUF3350"/>
    <property type="match status" value="1"/>
</dbReference>
<comment type="subcellular location">
    <subcellularLocation>
        <location evidence="1">Cytoplasm</location>
    </subcellularLocation>
</comment>
<keyword evidence="7" id="KW-0007">Acetylation</keyword>
<dbReference type="SMART" id="SM00164">
    <property type="entry name" value="TBC"/>
    <property type="match status" value="1"/>
</dbReference>
<dbReference type="PANTHER" id="PTHR47219">
    <property type="entry name" value="RAB GTPASE-ACTIVATING PROTEIN 1-LIKE"/>
    <property type="match status" value="1"/>
</dbReference>
<dbReference type="FunFam" id="2.30.29.30:FF:000076">
    <property type="entry name" value="TBC1 domain family member 4 isoform X1"/>
    <property type="match status" value="1"/>
</dbReference>
<evidence type="ECO:0000256" key="4">
    <source>
        <dbReference type="ARBA" id="ARBA00022490"/>
    </source>
</evidence>
<evidence type="ECO:0000259" key="12">
    <source>
        <dbReference type="PROSITE" id="PS01179"/>
    </source>
</evidence>
<feature type="region of interest" description="Disordered" evidence="11">
    <location>
        <begin position="188"/>
        <end position="207"/>
    </location>
</feature>
<feature type="region of interest" description="Disordered" evidence="11">
    <location>
        <begin position="89"/>
        <end position="127"/>
    </location>
</feature>
<comment type="caution">
    <text evidence="14">The sequence shown here is derived from an EMBL/GenBank/DDBJ whole genome shotgun (WGS) entry which is preliminary data.</text>
</comment>
<dbReference type="GO" id="GO:0005737">
    <property type="term" value="C:cytoplasm"/>
    <property type="evidence" value="ECO:0007669"/>
    <property type="project" value="UniProtKB-SubCell"/>
</dbReference>
<feature type="region of interest" description="Disordered" evidence="11">
    <location>
        <begin position="452"/>
        <end position="543"/>
    </location>
</feature>
<dbReference type="GO" id="GO:0032869">
    <property type="term" value="P:cellular response to insulin stimulus"/>
    <property type="evidence" value="ECO:0007669"/>
    <property type="project" value="UniProtKB-ARBA"/>
</dbReference>
<evidence type="ECO:0000256" key="5">
    <source>
        <dbReference type="ARBA" id="ARBA00022553"/>
    </source>
</evidence>
<keyword evidence="15" id="KW-1185">Reference proteome</keyword>
<evidence type="ECO:0000256" key="7">
    <source>
        <dbReference type="ARBA" id="ARBA00022990"/>
    </source>
</evidence>
<dbReference type="InterPro" id="IPR000195">
    <property type="entry name" value="Rab-GAP-TBC_dom"/>
</dbReference>
<evidence type="ECO:0000313" key="14">
    <source>
        <dbReference type="EMBL" id="OPJ67011.1"/>
    </source>
</evidence>
<name>A0A1V4J486_PATFA</name>
<dbReference type="Pfam" id="PF00566">
    <property type="entry name" value="RabGAP-TBC"/>
    <property type="match status" value="1"/>
</dbReference>
<dbReference type="PROSITE" id="PS50086">
    <property type="entry name" value="TBC_RABGAP"/>
    <property type="match status" value="1"/>
</dbReference>
<keyword evidence="3" id="KW-0488">Methylation</keyword>
<keyword evidence="5" id="KW-0597">Phosphoprotein</keyword>
<evidence type="ECO:0000256" key="8">
    <source>
        <dbReference type="ARBA" id="ARBA00072013"/>
    </source>
</evidence>
<keyword evidence="6" id="KW-0677">Repeat</keyword>
<dbReference type="CDD" id="cd01269">
    <property type="entry name" value="PTB_TBC1D1_like"/>
    <property type="match status" value="1"/>
</dbReference>
<evidence type="ECO:0000256" key="2">
    <source>
        <dbReference type="ARBA" id="ARBA00022468"/>
    </source>
</evidence>
<dbReference type="PANTHER" id="PTHR47219:SF14">
    <property type="entry name" value="TBC1 DOMAIN FAMILY MEMBER 4"/>
    <property type="match status" value="1"/>
</dbReference>
<dbReference type="FunFam" id="1.10.10.2750:FF:000002">
    <property type="entry name" value="TBC1 domain family member 4"/>
    <property type="match status" value="1"/>
</dbReference>
<keyword evidence="4" id="KW-0963">Cytoplasm</keyword>
<feature type="compositionally biased region" description="Pro residues" evidence="11">
    <location>
        <begin position="462"/>
        <end position="471"/>
    </location>
</feature>
<dbReference type="InterPro" id="IPR050302">
    <property type="entry name" value="Rab_GAP_TBC_domain"/>
</dbReference>
<dbReference type="InterPro" id="IPR035969">
    <property type="entry name" value="Rab-GAP_TBC_sf"/>
</dbReference>
<dbReference type="SMART" id="SM00462">
    <property type="entry name" value="PTB"/>
    <property type="match status" value="1"/>
</dbReference>
<dbReference type="Proteomes" id="UP000190648">
    <property type="component" value="Unassembled WGS sequence"/>
</dbReference>
<evidence type="ECO:0000256" key="9">
    <source>
        <dbReference type="ARBA" id="ARBA00081861"/>
    </source>
</evidence>
<evidence type="ECO:0000256" key="6">
    <source>
        <dbReference type="ARBA" id="ARBA00022737"/>
    </source>
</evidence>
<evidence type="ECO:0000256" key="10">
    <source>
        <dbReference type="SAM" id="Coils"/>
    </source>
</evidence>
<dbReference type="Pfam" id="PF00640">
    <property type="entry name" value="PID"/>
    <property type="match status" value="1"/>
</dbReference>
<keyword evidence="2" id="KW-0343">GTPase activation</keyword>
<dbReference type="Gene3D" id="2.30.29.30">
    <property type="entry name" value="Pleckstrin-homology domain (PH domain)/Phosphotyrosine-binding domain (PTB)"/>
    <property type="match status" value="1"/>
</dbReference>
<evidence type="ECO:0000256" key="3">
    <source>
        <dbReference type="ARBA" id="ARBA00022481"/>
    </source>
</evidence>
<dbReference type="GO" id="GO:0005096">
    <property type="term" value="F:GTPase activator activity"/>
    <property type="evidence" value="ECO:0007669"/>
    <property type="project" value="UniProtKB-KW"/>
</dbReference>
<keyword evidence="10" id="KW-0175">Coiled coil</keyword>
<dbReference type="InterPro" id="IPR006020">
    <property type="entry name" value="PTB/PI_dom"/>
</dbReference>
<evidence type="ECO:0000313" key="15">
    <source>
        <dbReference type="Proteomes" id="UP000190648"/>
    </source>
</evidence>
<sequence>MACHVFRATDPNQVPDVISSIRQVSKAALKEDAKPSKDSEDAFYDSQKFEVLYCGKVTVAHKKAPSTLIDDCIEKFSLHERQRLKLLNEQRNNESSLDLPLSEGNAPGSPSDSPFEELDSPNNNTGHAAMFTIGSQTNLTNLASTRGSFPERILEDSGFDEQQEFRSRCSSVTAVMQRKVHDTNLKIQPRRRHASAPSHVQPSDSEKNRTMLFQVGRFEVNLISPDTKSVVLEKNFKDISSCSQGIKHVDHFGFICRESVEPGLSQYVCYVFQCANESLVDEVMLTLKQAFSTAAALQNAKTQIKLCEACPMHSLHKLCERIEGLYPPRAKLVIQRHLSTLSDNEQADIFERVQKMKPENDQEENELVILHLRQLCESKQKTHIHIGEAPSTISNSAIPESTTSGGRFKLDVLKNKAKKSLTSSLENIFSRGANRMRGRLGSVDSFERCNSLASDKDASPGDSPPATPPASPVSSGWQPFPEEDSDSPQFRRRAHTFSHPPSSARRRITFQNSRSQSVRSPLLRQSCLEATSDGDGKKRTSTVCSSESLNAAGATLTPRRISWRRRIFLQVASPMNKSPSKMQQPDGHDGSELLPLSPLAPPLEEDPLVLVLQNEDGSDKTGERKNSEELQSLWRKAIHQQILLLRMEKENQKLEASRDELQSRKVKLDYDEVGTCQKDVINVWDKKLLNCRAKIRCDMEDIHSTLKEGVPKSRRGEIWQFLAVQHRVRHRLPNKQQPPDISYKELLKQLTAQQHAILVDLGRTFPTHPYFSTHLGAGQLSLFNLLKAYSLLDKEVGYCQGISFVAGVLLLHMSEEQAFEMLKFLMYDLGFRKQYRPDMMSLQIQMYQLSRLLHDYHRDLYNHLEENEISPSLYAAPWFLTLFASQFPLGFVARVFDIIFLQGTEVIFKVALSLLSSQETSIMGCESFENIVDFLKTTIPDMTQPQMEKIITQVFEMDISKQLHAYEVEYHVLQDELQENVNPCDEGEPLEKLERVNSHLKRQNMDLLEKLQVAHAKIQNLESSLETILTRENKMKTVIQTLEQEKITYQKTLDQMMKYLPAEALSDCELLLKEVNYNPNNKIKNKE</sequence>
<dbReference type="SUPFAM" id="SSF47923">
    <property type="entry name" value="Ypt/Rab-GAP domain of gyp1p"/>
    <property type="match status" value="2"/>
</dbReference>
<feature type="domain" description="PID" evidence="12">
    <location>
        <begin position="220"/>
        <end position="292"/>
    </location>
</feature>
<feature type="coiled-coil region" evidence="10">
    <location>
        <begin position="990"/>
        <end position="1024"/>
    </location>
</feature>
<feature type="domain" description="Rab-GAP TBC" evidence="13">
    <location>
        <begin position="709"/>
        <end position="903"/>
    </location>
</feature>
<dbReference type="SUPFAM" id="SSF50729">
    <property type="entry name" value="PH domain-like"/>
    <property type="match status" value="1"/>
</dbReference>